<proteinExistence type="predicted"/>
<dbReference type="AlphaFoldDB" id="A0A8A0RRI4"/>
<dbReference type="Proteomes" id="UP000662904">
    <property type="component" value="Chromosome"/>
</dbReference>
<sequence>MSVSPFTGGPGWEVIYGRIAPKWEGVRKIIDGLTPRDRAIGEALARHMFLTGIQVAEIIEGRRRNVLKNRLNLLARSGFLLRHLLKCGPKVLPVYSLSHIGQKELGLKSRYGWWRSYTAYRLFLLLSFNQLALKVSRIGGGFSIDLQPPAVGRINLAGQEFTVLSIRDWGHEVGEIERYLNRTEDRVILISAKEDSALAVGSMFGNSRIRYTLDEWLLREPIQHCFFVYHRGRLYKEDIPLLKNFAAKGGGADQAGTAAQPGQQAGSSI</sequence>
<reference evidence="1" key="1">
    <citation type="submission" date="2020-07" db="EMBL/GenBank/DDBJ databases">
        <title>Koleobacter methoxysyntrophicus gen. nov., sp. nov., a novel anaerobic bacterium isolated from deep subsurface oil field and proposal of Koleobacterales ord. nov. in the phylum Firmicutes.</title>
        <authorList>
            <person name="Sakamoto S."/>
            <person name="Tamaki H."/>
        </authorList>
    </citation>
    <scope>NUCLEOTIDE SEQUENCE</scope>
    <source>
        <strain evidence="1">NRmbB1</strain>
    </source>
</reference>
<gene>
    <name evidence="1" type="ORF">H0A61_03024</name>
</gene>
<evidence type="ECO:0000313" key="2">
    <source>
        <dbReference type="Proteomes" id="UP000662904"/>
    </source>
</evidence>
<evidence type="ECO:0000313" key="1">
    <source>
        <dbReference type="EMBL" id="QSQ10614.1"/>
    </source>
</evidence>
<dbReference type="RefSeq" id="WP_206707921.1">
    <property type="nucleotide sequence ID" value="NZ_CP059066.1"/>
</dbReference>
<dbReference type="KEGG" id="kme:H0A61_03024"/>
<organism evidence="1 2">
    <name type="scientific">Koleobacter methoxysyntrophicus</name>
    <dbReference type="NCBI Taxonomy" id="2751313"/>
    <lineage>
        <taxon>Bacteria</taxon>
        <taxon>Bacillati</taxon>
        <taxon>Bacillota</taxon>
        <taxon>Clostridia</taxon>
        <taxon>Koleobacterales</taxon>
        <taxon>Koleobacteraceae</taxon>
        <taxon>Koleobacter</taxon>
    </lineage>
</organism>
<dbReference type="EMBL" id="CP059066">
    <property type="protein sequence ID" value="QSQ10614.1"/>
    <property type="molecule type" value="Genomic_DNA"/>
</dbReference>
<name>A0A8A0RRI4_9FIRM</name>
<protein>
    <submittedName>
        <fullName evidence="1">Uncharacterized protein</fullName>
    </submittedName>
</protein>
<accession>A0A8A0RRI4</accession>
<keyword evidence="2" id="KW-1185">Reference proteome</keyword>